<evidence type="ECO:0000256" key="2">
    <source>
        <dbReference type="ARBA" id="ARBA00022741"/>
    </source>
</evidence>
<evidence type="ECO:0000256" key="1">
    <source>
        <dbReference type="ARBA" id="ARBA00022598"/>
    </source>
</evidence>
<dbReference type="InterPro" id="IPR011054">
    <property type="entry name" value="Rudment_hybrid_motif"/>
</dbReference>
<dbReference type="AlphaFoldDB" id="A0A420XLU1"/>
<dbReference type="GO" id="GO:0005829">
    <property type="term" value="C:cytosol"/>
    <property type="evidence" value="ECO:0007669"/>
    <property type="project" value="TreeGrafter"/>
</dbReference>
<keyword evidence="4 5" id="KW-0067">ATP-binding</keyword>
<dbReference type="NCBIfam" id="NF004680">
    <property type="entry name" value="PRK06019.1-6"/>
    <property type="match status" value="1"/>
</dbReference>
<dbReference type="Pfam" id="PF17769">
    <property type="entry name" value="PurK_C"/>
    <property type="match status" value="1"/>
</dbReference>
<dbReference type="Gene3D" id="3.40.50.20">
    <property type="match status" value="1"/>
</dbReference>
<dbReference type="Gene3D" id="3.30.470.20">
    <property type="entry name" value="ATP-grasp fold, B domain"/>
    <property type="match status" value="1"/>
</dbReference>
<comment type="pathway">
    <text evidence="5 6">Purine metabolism; IMP biosynthesis via de novo pathway; 5-amino-1-(5-phospho-D-ribosyl)imidazole-4-carboxylate from 5-amino-1-(5-phospho-D-ribosyl)imidazole (N5-CAIR route): step 1/2.</text>
</comment>
<comment type="caution">
    <text evidence="8">The sequence shown here is derived from an EMBL/GenBank/DDBJ whole genome shotgun (WGS) entry which is preliminary data.</text>
</comment>
<keyword evidence="1 5" id="KW-0436">Ligase</keyword>
<evidence type="ECO:0000259" key="7">
    <source>
        <dbReference type="PROSITE" id="PS50975"/>
    </source>
</evidence>
<dbReference type="GO" id="GO:0046872">
    <property type="term" value="F:metal ion binding"/>
    <property type="evidence" value="ECO:0007669"/>
    <property type="project" value="InterPro"/>
</dbReference>
<keyword evidence="9" id="KW-1185">Reference proteome</keyword>
<dbReference type="Pfam" id="PF02222">
    <property type="entry name" value="ATP-grasp"/>
    <property type="match status" value="1"/>
</dbReference>
<evidence type="ECO:0000256" key="4">
    <source>
        <dbReference type="ARBA" id="ARBA00022840"/>
    </source>
</evidence>
<proteinExistence type="inferred from homology"/>
<evidence type="ECO:0000313" key="8">
    <source>
        <dbReference type="EMBL" id="RKS71494.1"/>
    </source>
</evidence>
<comment type="catalytic activity">
    <reaction evidence="5 6">
        <text>5-amino-1-(5-phospho-beta-D-ribosyl)imidazole + hydrogencarbonate + ATP = 5-carboxyamino-1-(5-phospho-D-ribosyl)imidazole + ADP + phosphate + 2 H(+)</text>
        <dbReference type="Rhea" id="RHEA:19317"/>
        <dbReference type="ChEBI" id="CHEBI:15378"/>
        <dbReference type="ChEBI" id="CHEBI:17544"/>
        <dbReference type="ChEBI" id="CHEBI:30616"/>
        <dbReference type="ChEBI" id="CHEBI:43474"/>
        <dbReference type="ChEBI" id="CHEBI:58730"/>
        <dbReference type="ChEBI" id="CHEBI:137981"/>
        <dbReference type="ChEBI" id="CHEBI:456216"/>
        <dbReference type="EC" id="6.3.4.18"/>
    </reaction>
</comment>
<dbReference type="InterPro" id="IPR003135">
    <property type="entry name" value="ATP-grasp_carboxylate-amine"/>
</dbReference>
<keyword evidence="3 5" id="KW-0658">Purine biosynthesis</keyword>
<protein>
    <recommendedName>
        <fullName evidence="5 6">N5-carboxyaminoimidazole ribonucleotide synthase</fullName>
        <shortName evidence="5 6">N5-CAIR synthase</shortName>
        <ecNumber evidence="5 6">6.3.4.18</ecNumber>
    </recommendedName>
    <alternativeName>
        <fullName evidence="5 6">5-(carboxyamino)imidazole ribonucleotide synthetase</fullName>
    </alternativeName>
</protein>
<feature type="binding site" evidence="5">
    <location>
        <begin position="273"/>
        <end position="274"/>
    </location>
    <ligand>
        <name>ATP</name>
        <dbReference type="ChEBI" id="CHEBI:30616"/>
    </ligand>
</feature>
<dbReference type="HAMAP" id="MF_01928">
    <property type="entry name" value="PurK"/>
    <property type="match status" value="1"/>
</dbReference>
<dbReference type="RefSeq" id="WP_231121943.1">
    <property type="nucleotide sequence ID" value="NZ_RBWV01000014.1"/>
</dbReference>
<dbReference type="EMBL" id="RBWV01000014">
    <property type="protein sequence ID" value="RKS71494.1"/>
    <property type="molecule type" value="Genomic_DNA"/>
</dbReference>
<dbReference type="FunCoup" id="A0A420XLU1">
    <property type="interactions" value="130"/>
</dbReference>
<feature type="binding site" evidence="5">
    <location>
        <position position="111"/>
    </location>
    <ligand>
        <name>ATP</name>
        <dbReference type="ChEBI" id="CHEBI:30616"/>
    </ligand>
</feature>
<dbReference type="Pfam" id="PF22660">
    <property type="entry name" value="RS_preATP-grasp-like"/>
    <property type="match status" value="1"/>
</dbReference>
<evidence type="ECO:0000313" key="9">
    <source>
        <dbReference type="Proteomes" id="UP000281955"/>
    </source>
</evidence>
<dbReference type="InterPro" id="IPR054350">
    <property type="entry name" value="PurT/PurK_preATP-grasp"/>
</dbReference>
<feature type="binding site" evidence="5">
    <location>
        <begin position="187"/>
        <end position="190"/>
    </location>
    <ligand>
        <name>ATP</name>
        <dbReference type="ChEBI" id="CHEBI:30616"/>
    </ligand>
</feature>
<accession>A0A420XLU1</accession>
<evidence type="ECO:0000256" key="5">
    <source>
        <dbReference type="HAMAP-Rule" id="MF_01928"/>
    </source>
</evidence>
<feature type="binding site" evidence="5">
    <location>
        <position position="195"/>
    </location>
    <ligand>
        <name>ATP</name>
        <dbReference type="ChEBI" id="CHEBI:30616"/>
    </ligand>
</feature>
<dbReference type="InterPro" id="IPR040686">
    <property type="entry name" value="PurK_C"/>
</dbReference>
<comment type="subunit">
    <text evidence="5 6">Homodimer.</text>
</comment>
<dbReference type="PANTHER" id="PTHR11609:SF5">
    <property type="entry name" value="PHOSPHORIBOSYLAMINOIMIDAZOLE CARBOXYLASE"/>
    <property type="match status" value="1"/>
</dbReference>
<gene>
    <name evidence="5 6" type="primary">purK</name>
    <name evidence="8" type="ORF">CLV35_3294</name>
</gene>
<dbReference type="NCBIfam" id="TIGR01161">
    <property type="entry name" value="purK"/>
    <property type="match status" value="1"/>
</dbReference>
<comment type="function">
    <text evidence="5">Catalyzes the ATP-dependent conversion of 5-aminoimidazole ribonucleotide (AIR) and HCO(3)(-) to N5-carboxyaminoimidazole ribonucleotide (N5-CAIR).</text>
</comment>
<dbReference type="NCBIfam" id="NF004679">
    <property type="entry name" value="PRK06019.1-5"/>
    <property type="match status" value="1"/>
</dbReference>
<dbReference type="InterPro" id="IPR013815">
    <property type="entry name" value="ATP_grasp_subdomain_1"/>
</dbReference>
<dbReference type="InterPro" id="IPR005875">
    <property type="entry name" value="PurK"/>
</dbReference>
<dbReference type="Proteomes" id="UP000281955">
    <property type="component" value="Unassembled WGS sequence"/>
</dbReference>
<organism evidence="8 9">
    <name type="scientific">Motilibacter peucedani</name>
    <dbReference type="NCBI Taxonomy" id="598650"/>
    <lineage>
        <taxon>Bacteria</taxon>
        <taxon>Bacillati</taxon>
        <taxon>Actinomycetota</taxon>
        <taxon>Actinomycetes</taxon>
        <taxon>Motilibacterales</taxon>
        <taxon>Motilibacteraceae</taxon>
        <taxon>Motilibacter</taxon>
    </lineage>
</organism>
<dbReference type="InterPro" id="IPR016185">
    <property type="entry name" value="PreATP-grasp_dom_sf"/>
</dbReference>
<dbReference type="GO" id="GO:0004638">
    <property type="term" value="F:phosphoribosylaminoimidazole carboxylase activity"/>
    <property type="evidence" value="ECO:0007669"/>
    <property type="project" value="InterPro"/>
</dbReference>
<name>A0A420XLU1_9ACTN</name>
<dbReference type="UniPathway" id="UPA00074">
    <property type="reaction ID" value="UER00942"/>
</dbReference>
<comment type="caution">
    <text evidence="5">Lacks conserved residue(s) required for the propagation of feature annotation.</text>
</comment>
<dbReference type="PROSITE" id="PS50975">
    <property type="entry name" value="ATP_GRASP"/>
    <property type="match status" value="1"/>
</dbReference>
<dbReference type="GO" id="GO:0006189">
    <property type="term" value="P:'de novo' IMP biosynthetic process"/>
    <property type="evidence" value="ECO:0007669"/>
    <property type="project" value="UniProtKB-UniRule"/>
</dbReference>
<dbReference type="InParanoid" id="A0A420XLU1"/>
<dbReference type="GO" id="GO:0005524">
    <property type="term" value="F:ATP binding"/>
    <property type="evidence" value="ECO:0007669"/>
    <property type="project" value="UniProtKB-UniRule"/>
</dbReference>
<dbReference type="EC" id="6.3.4.18" evidence="5 6"/>
<dbReference type="SUPFAM" id="SSF51246">
    <property type="entry name" value="Rudiment single hybrid motif"/>
    <property type="match status" value="1"/>
</dbReference>
<dbReference type="Gene3D" id="3.30.1490.20">
    <property type="entry name" value="ATP-grasp fold, A domain"/>
    <property type="match status" value="1"/>
</dbReference>
<comment type="similarity">
    <text evidence="5 6">Belongs to the PurK/PurT family.</text>
</comment>
<dbReference type="SUPFAM" id="SSF56059">
    <property type="entry name" value="Glutathione synthetase ATP-binding domain-like"/>
    <property type="match status" value="1"/>
</dbReference>
<evidence type="ECO:0000256" key="3">
    <source>
        <dbReference type="ARBA" id="ARBA00022755"/>
    </source>
</evidence>
<sequence length="390" mass="40966">MPNASSLPPGFPTVGIVGAGQLARMTAPAAAALGVRLRVLAGSRDESAAQVVPDAVIGAADDLDALRRLAEGCDVVTFEHEHVRPEHLEALLAEGVVVRPGPQALLHAQDKAVMRARLTEAGLPCPRWAVVSSADEVAGFADGTWPVVLKAARGGYDGRGVWVVGSAAEAEPVLAELASRGVACLAEEKVEFVRELSAQVARSPHGQAVAYPVVQTLQLGGICREVVAPAPGLVDDEAVAAQDVALRIAGLLDVVGMMAVELFETADGRVLVNELAMRPHNSGHWTIEGAVTSQFEQHLRAVLDLPLGSPAALAPLAVMANVLGGDHPDMYAPYRHVFARDPGLRAHMYGKQVRPGRKIGHVTVVGDGPLEPLLDRARHAAGYFMGEILE</sequence>
<dbReference type="GO" id="GO:0034028">
    <property type="term" value="F:5-(carboxyamino)imidazole ribonucleotide synthase activity"/>
    <property type="evidence" value="ECO:0007669"/>
    <property type="project" value="UniProtKB-UniRule"/>
</dbReference>
<dbReference type="SUPFAM" id="SSF52440">
    <property type="entry name" value="PreATP-grasp domain"/>
    <property type="match status" value="1"/>
</dbReference>
<reference evidence="8 9" key="1">
    <citation type="submission" date="2018-10" db="EMBL/GenBank/DDBJ databases">
        <title>Genomic Encyclopedia of Archaeal and Bacterial Type Strains, Phase II (KMG-II): from individual species to whole genera.</title>
        <authorList>
            <person name="Goeker M."/>
        </authorList>
    </citation>
    <scope>NUCLEOTIDE SEQUENCE [LARGE SCALE GENOMIC DNA]</scope>
    <source>
        <strain evidence="8 9">RP-AC37</strain>
    </source>
</reference>
<keyword evidence="2 5" id="KW-0547">Nucleotide-binding</keyword>
<feature type="binding site" evidence="5">
    <location>
        <position position="150"/>
    </location>
    <ligand>
        <name>ATP</name>
        <dbReference type="ChEBI" id="CHEBI:30616"/>
    </ligand>
</feature>
<feature type="domain" description="ATP-grasp" evidence="7">
    <location>
        <begin position="115"/>
        <end position="303"/>
    </location>
</feature>
<dbReference type="InterPro" id="IPR011761">
    <property type="entry name" value="ATP-grasp"/>
</dbReference>
<dbReference type="PANTHER" id="PTHR11609">
    <property type="entry name" value="PURINE BIOSYNTHESIS PROTEIN 6/7, PUR6/7"/>
    <property type="match status" value="1"/>
</dbReference>
<dbReference type="FunFam" id="3.40.50.20:FF:000025">
    <property type="entry name" value="N5-carboxyaminoimidazole ribonucleotide synthase"/>
    <property type="match status" value="1"/>
</dbReference>
<evidence type="ECO:0000256" key="6">
    <source>
        <dbReference type="RuleBase" id="RU361200"/>
    </source>
</evidence>
<comment type="function">
    <text evidence="6">Catalyzes the ATP-dependent conversion of 5-aminoimidazole ribonucleotide (AIR) and HCO(3)- to N5-carboxyaminoimidazole ribonucleotide (N5-CAIR).</text>
</comment>
<dbReference type="FunFam" id="3.30.470.20:FF:000029">
    <property type="entry name" value="N5-carboxyaminoimidazole ribonucleotide synthase"/>
    <property type="match status" value="1"/>
</dbReference>